<accession>Q14VR3</accession>
<evidence type="ECO:0000313" key="1">
    <source>
        <dbReference type="EMBL" id="ABG25741.1"/>
    </source>
</evidence>
<dbReference type="RefSeq" id="YP_656700.1">
    <property type="nucleotide sequence ID" value="NC_008211.1"/>
</dbReference>
<sequence>MAWVSDTPLHFLLLLIVSGVDPVFYTDRCAVVTQWWTGSGELVPVAQLVIGATYAVFLQFEEGVSVSTTPLSTLCQYWCPGEVLYYVTFEGSLRVCNYRSAAEPASTLTTCIRCDHYCAHRRNTHYGDSSVDACRESNPLSPLVWFWRTSIFNQSNTPDVLQWLTAAHNPVPCLRALSGVDLRTVVPTHCKQRLAPACFASGALCLRPTRFVQCRIKAWGAPATRNNLAGCDTCVIDYLRTDEDDSTVLFYGPNGDAPFKLLIKLCPGTPLVGWGGHTTHLVPPAPRLAEHVCVAAVSLGFAGIQVEVGPVPVETAIALINCTATYGLQLHYRVRTPDSVAPTCPHCFVIGQYTNSTSHLELRAYTETLMRHNPAVPRTKLFIKVPLEHEVVSRKGPW</sequence>
<proteinExistence type="predicted"/>
<name>Q14VR3_9VIRU</name>
<keyword evidence="2" id="KW-1185">Reference proteome</keyword>
<reference evidence="2" key="1">
    <citation type="journal article" date="1999" name="J. Cancer Res. Clin. Oncol.">
        <title>Genomic studies of the Lucke tumor herpesvirus (RaHV-1).</title>
        <authorList>
            <person name="Davison A.J."/>
            <person name="Sauerbier W."/>
            <person name="Dolan A."/>
            <person name="Addison C."/>
            <person name="McKinnell R.G."/>
        </authorList>
    </citation>
    <scope>NUCLEOTIDE SEQUENCE [LARGE SCALE GENOMIC DNA]</scope>
    <source>
        <strain evidence="2">McKinnell</strain>
    </source>
</reference>
<reference evidence="1 2" key="2">
    <citation type="journal article" date="2006" name="J. Gen. Virol.">
        <title>Genome sequences of two frog herpesviruses.</title>
        <authorList>
            <person name="Davison A.J."/>
            <person name="Cunningham C."/>
            <person name="Sauerbier W."/>
            <person name="McKinnell R.G."/>
        </authorList>
    </citation>
    <scope>NUCLEOTIDE SEQUENCE [LARGE SCALE GENOMIC DNA]</scope>
    <source>
        <strain evidence="1 2">McKinnell</strain>
    </source>
</reference>
<organism evidence="2">
    <name type="scientific">Ranid herpesvirus 1</name>
    <name type="common">Lucke tumor herpesvirus</name>
    <dbReference type="NCBI Taxonomy" id="85655"/>
    <lineage>
        <taxon>Viruses</taxon>
        <taxon>Duplodnaviria</taxon>
        <taxon>Heunggongvirae</taxon>
        <taxon>Peploviricota</taxon>
        <taxon>Herviviricetes</taxon>
        <taxon>Herpesvirales</taxon>
        <taxon>Alloherpesviridae</taxon>
        <taxon>Batravirus</taxon>
        <taxon>Batravirus ranidallo1</taxon>
    </lineage>
</organism>
<protein>
    <submittedName>
        <fullName evidence="1">ORF45</fullName>
    </submittedName>
</protein>
<dbReference type="Proteomes" id="UP000011238">
    <property type="component" value="Segment"/>
</dbReference>
<dbReference type="KEGG" id="vg:5141279"/>
<dbReference type="GeneID" id="5141279"/>
<evidence type="ECO:0000313" key="2">
    <source>
        <dbReference type="Proteomes" id="UP000011238"/>
    </source>
</evidence>
<dbReference type="EMBL" id="DQ665917">
    <property type="protein sequence ID" value="ABG25741.1"/>
    <property type="molecule type" value="Genomic_DNA"/>
</dbReference>